<evidence type="ECO:0000256" key="1">
    <source>
        <dbReference type="ARBA" id="ARBA00004251"/>
    </source>
</evidence>
<keyword evidence="2" id="KW-1003">Cell membrane</keyword>
<dbReference type="SMART" id="SM00112">
    <property type="entry name" value="CA"/>
    <property type="match status" value="7"/>
</dbReference>
<dbReference type="FunFam" id="2.60.40.60:FF:000005">
    <property type="entry name" value="Protocadherin 9"/>
    <property type="match status" value="1"/>
</dbReference>
<gene>
    <name evidence="18" type="primary">PCDH7</name>
</gene>
<dbReference type="Gene3D" id="2.60.40.60">
    <property type="entry name" value="Cadherins"/>
    <property type="match status" value="7"/>
</dbReference>
<dbReference type="FunFam" id="2.60.40.60:FF:000270">
    <property type="entry name" value="protocadherin-7 isoform X3"/>
    <property type="match status" value="1"/>
</dbReference>
<dbReference type="InterPro" id="IPR013585">
    <property type="entry name" value="Protocadherin"/>
</dbReference>
<dbReference type="PANTHER" id="PTHR24028:SF253">
    <property type="entry name" value="PROTOCADHERIN-7"/>
    <property type="match status" value="1"/>
</dbReference>
<dbReference type="AlphaFoldDB" id="A0A6J3HHM4"/>
<dbReference type="GO" id="GO:0005509">
    <property type="term" value="F:calcium ion binding"/>
    <property type="evidence" value="ECO:0007669"/>
    <property type="project" value="UniProtKB-UniRule"/>
</dbReference>
<evidence type="ECO:0000256" key="10">
    <source>
        <dbReference type="ARBA" id="ARBA00023136"/>
    </source>
</evidence>
<comment type="subcellular location">
    <subcellularLocation>
        <location evidence="1">Cell membrane</location>
        <topology evidence="1">Single-pass type I membrane protein</topology>
    </subcellularLocation>
</comment>
<keyword evidence="7 12" id="KW-0106">Calcium</keyword>
<feature type="region of interest" description="Disordered" evidence="13">
    <location>
        <begin position="183"/>
        <end position="240"/>
    </location>
</feature>
<evidence type="ECO:0000313" key="17">
    <source>
        <dbReference type="Proteomes" id="UP000504640"/>
    </source>
</evidence>
<dbReference type="GO" id="GO:0005886">
    <property type="term" value="C:plasma membrane"/>
    <property type="evidence" value="ECO:0007669"/>
    <property type="project" value="UniProtKB-SubCell"/>
</dbReference>
<keyword evidence="11" id="KW-0325">Glycoprotein</keyword>
<dbReference type="PROSITE" id="PS00232">
    <property type="entry name" value="CADHERIN_1"/>
    <property type="match status" value="4"/>
</dbReference>
<dbReference type="SUPFAM" id="SSF49313">
    <property type="entry name" value="Cadherin-like"/>
    <property type="match status" value="7"/>
</dbReference>
<feature type="signal peptide" evidence="15">
    <location>
        <begin position="1"/>
        <end position="30"/>
    </location>
</feature>
<reference evidence="18" key="1">
    <citation type="submission" date="2025-08" db="UniProtKB">
        <authorList>
            <consortium name="RefSeq"/>
        </authorList>
    </citation>
    <scope>IDENTIFICATION</scope>
    <source>
        <tissue evidence="18">Blood</tissue>
    </source>
</reference>
<evidence type="ECO:0000256" key="6">
    <source>
        <dbReference type="ARBA" id="ARBA00022737"/>
    </source>
</evidence>
<evidence type="ECO:0000256" key="8">
    <source>
        <dbReference type="ARBA" id="ARBA00022889"/>
    </source>
</evidence>
<proteinExistence type="predicted"/>
<dbReference type="PROSITE" id="PS50268">
    <property type="entry name" value="CADHERIN_2"/>
    <property type="match status" value="7"/>
</dbReference>
<dbReference type="Pfam" id="PF08374">
    <property type="entry name" value="Protocadherin"/>
    <property type="match status" value="1"/>
</dbReference>
<keyword evidence="8" id="KW-0130">Cell adhesion</keyword>
<feature type="domain" description="Cadherin" evidence="16">
    <location>
        <begin position="430"/>
        <end position="533"/>
    </location>
</feature>
<dbReference type="Pfam" id="PF00028">
    <property type="entry name" value="Cadherin"/>
    <property type="match status" value="6"/>
</dbReference>
<feature type="compositionally biased region" description="Gly residues" evidence="13">
    <location>
        <begin position="205"/>
        <end position="219"/>
    </location>
</feature>
<dbReference type="FunFam" id="2.60.40.60:FF:000073">
    <property type="entry name" value="protocadherin-7 isoform X1"/>
    <property type="match status" value="1"/>
</dbReference>
<evidence type="ECO:0000313" key="18">
    <source>
        <dbReference type="RefSeq" id="XP_032129586.1"/>
    </source>
</evidence>
<dbReference type="FunFam" id="2.60.40.60:FF:000016">
    <property type="entry name" value="Protocadherin 9"/>
    <property type="match status" value="1"/>
</dbReference>
<sequence length="1265" mass="137972">MLRMRTTGWTRGWCLGCCLLLPLSLSLAAAKQLLRYRLAEEGPADVRIGNVASDLGIVTGSGEVTFSLESGSEYLKIDNLTGELSTSERRIDREKLPQCQMIFDENECFLDFEVSVIGPSQSWVDLFEGRVIVLDINDNTPTFPSPVLTLTVEENRPVGTLYLLPTATDRDFGRNGIERYELLQEPGGGGSEGRRAGAADSAPYPGGGGNGASGGGSGGSKRRPDAPEGGGGANPGGRSSVFELQVADTPDGEKQPQLIVKGALDREQRDSYELTLRVRDGGDPPRSSQAILRVLITDVNDNSPRFEKSVYEADLAENSAPGTPILQLRAADLDVGVNGQIEYVFGAATESVRRLLRLDETSGWLSVLHRIDREEVNQLRFTVMARDRGQPPKTDKATVVLNIKDENDNVPSIEIRKIGRIPLKDGVANVAEDVLVDTPIALVQVSDRDQGENGVVTCTVVGDVPFQLKPASDTEGDQNKKKYFLHTSTPLDYETTREFNVVIVAVDSGSPSLSSNNSLIVKVGDTNDNPPVFDQSVVEVYFPENNIPGERVATVLATDADSGKNAEIAYSLDSSVMGIFAIDPDSGDILVNTVLDREQTDRYEFKVNAKDKGIPVLQGSTTVIVQVADKNDNDPKFMQDVFTFYVKENLQPNSPVGMVTVMDADKGRNAEMSLYIEENNNIFSIENDTGTIYSTMSFDREHQTTYTFRVKAVDRGDPPRSATATVSLFVMDENDNAPTVTLPRNISYTLLPPSSNVRTVVATVLATDSDDGINADLNYSIVGGNPFKLFEIDPTSGVVSLVGKLTQKHYGLHRLVVQVNDSGQPSQSTTALVHVFVNESVSNATVIDSQIARSLHTPLTQDIAGDPSYEISKQRLSIVIGVVAGIMTVILIILIVVMARYCRSKNKNGYEAGKKDHEDFFTPQQHDKSKKPKKDKKNKKSKQPLYSSIVTVEASKPNGQRYDSVNEKLSDSPSMGRYRSVNGGPGSPDLARHYKSSSPLPTVQLHPQSPTAGKKHQAVQDLPPANTFVGAGDNISIGSDHCSEYSCQTNNKYSKQVDTVQTTNPSGHIEESCKMNPFRRVTFSVVSQPQDPHQGSLQSCYDSGLEESETPSSKSSSGPRLGALPLPEDNYERTTPDGSVDSRPLPDVALTGKCTRECDEYGHSDSCWMPVRTSPERKKSQPKLSTFMPVDERGSQEKLANGEAAIMGDRNRNLLNKKLTSSYETFNAASFSKNEEAHPEDIPLTKTGEYKPSPVNTLTRREVYL</sequence>
<dbReference type="Proteomes" id="UP000504640">
    <property type="component" value="Unplaced"/>
</dbReference>
<dbReference type="CDD" id="cd11304">
    <property type="entry name" value="Cadherin_repeat"/>
    <property type="match status" value="7"/>
</dbReference>
<dbReference type="CTD" id="5099"/>
<accession>A0A6J3HHM4</accession>
<keyword evidence="5 15" id="KW-0732">Signal</keyword>
<dbReference type="PRINTS" id="PR00205">
    <property type="entry name" value="CADHERIN"/>
</dbReference>
<evidence type="ECO:0000256" key="4">
    <source>
        <dbReference type="ARBA" id="ARBA00022692"/>
    </source>
</evidence>
<evidence type="ECO:0000256" key="14">
    <source>
        <dbReference type="SAM" id="Phobius"/>
    </source>
</evidence>
<dbReference type="InterPro" id="IPR050174">
    <property type="entry name" value="Protocadherin/Cadherin-CA"/>
</dbReference>
<feature type="domain" description="Cadherin" evidence="16">
    <location>
        <begin position="52"/>
        <end position="143"/>
    </location>
</feature>
<feature type="domain" description="Cadherin" evidence="16">
    <location>
        <begin position="638"/>
        <end position="740"/>
    </location>
</feature>
<feature type="compositionally biased region" description="Polar residues" evidence="13">
    <location>
        <begin position="1085"/>
        <end position="1101"/>
    </location>
</feature>
<organism evidence="17 18">
    <name type="scientific">Sapajus apella</name>
    <name type="common">Brown-capped capuchin</name>
    <name type="synonym">Cebus apella</name>
    <dbReference type="NCBI Taxonomy" id="9515"/>
    <lineage>
        <taxon>Eukaryota</taxon>
        <taxon>Metazoa</taxon>
        <taxon>Chordata</taxon>
        <taxon>Craniata</taxon>
        <taxon>Vertebrata</taxon>
        <taxon>Euteleostomi</taxon>
        <taxon>Mammalia</taxon>
        <taxon>Eutheria</taxon>
        <taxon>Euarchontoglires</taxon>
        <taxon>Primates</taxon>
        <taxon>Haplorrhini</taxon>
        <taxon>Platyrrhini</taxon>
        <taxon>Cebidae</taxon>
        <taxon>Cebinae</taxon>
        <taxon>Sapajus</taxon>
    </lineage>
</organism>
<protein>
    <submittedName>
        <fullName evidence="18">Protocadherin-7 isoform X2</fullName>
    </submittedName>
</protein>
<evidence type="ECO:0000256" key="2">
    <source>
        <dbReference type="ARBA" id="ARBA00022475"/>
    </source>
</evidence>
<evidence type="ECO:0000256" key="7">
    <source>
        <dbReference type="ARBA" id="ARBA00022837"/>
    </source>
</evidence>
<evidence type="ECO:0000256" key="15">
    <source>
        <dbReference type="SAM" id="SignalP"/>
    </source>
</evidence>
<dbReference type="FunFam" id="2.60.40.60:FF:000043">
    <property type="entry name" value="Protocadherin 1"/>
    <property type="match status" value="1"/>
</dbReference>
<evidence type="ECO:0000256" key="9">
    <source>
        <dbReference type="ARBA" id="ARBA00022989"/>
    </source>
</evidence>
<feature type="region of interest" description="Disordered" evidence="13">
    <location>
        <begin position="1085"/>
        <end position="1146"/>
    </location>
</feature>
<feature type="domain" description="Cadherin" evidence="16">
    <location>
        <begin position="751"/>
        <end position="860"/>
    </location>
</feature>
<evidence type="ECO:0000256" key="5">
    <source>
        <dbReference type="ARBA" id="ARBA00022729"/>
    </source>
</evidence>
<dbReference type="InterPro" id="IPR020894">
    <property type="entry name" value="Cadherin_CS"/>
</dbReference>
<dbReference type="FunFam" id="2.60.40.60:FF:000028">
    <property type="entry name" value="Protocadherin 1"/>
    <property type="match status" value="1"/>
</dbReference>
<dbReference type="InterPro" id="IPR013164">
    <property type="entry name" value="Cadherin_N"/>
</dbReference>
<evidence type="ECO:0000256" key="13">
    <source>
        <dbReference type="SAM" id="MobiDB-lite"/>
    </source>
</evidence>
<keyword evidence="17" id="KW-1185">Reference proteome</keyword>
<keyword evidence="6" id="KW-0677">Repeat</keyword>
<keyword evidence="3" id="KW-0597">Phosphoprotein</keyword>
<dbReference type="FunFam" id="2.60.40.60:FF:000034">
    <property type="entry name" value="Protocadherin 1"/>
    <property type="match status" value="1"/>
</dbReference>
<feature type="domain" description="Cadherin" evidence="16">
    <location>
        <begin position="534"/>
        <end position="637"/>
    </location>
</feature>
<dbReference type="PANTHER" id="PTHR24028">
    <property type="entry name" value="CADHERIN-87A"/>
    <property type="match status" value="1"/>
</dbReference>
<feature type="region of interest" description="Disordered" evidence="13">
    <location>
        <begin position="908"/>
        <end position="988"/>
    </location>
</feature>
<evidence type="ECO:0000256" key="12">
    <source>
        <dbReference type="PROSITE-ProRule" id="PRU00043"/>
    </source>
</evidence>
<feature type="compositionally biased region" description="Basic and acidic residues" evidence="13">
    <location>
        <begin position="1233"/>
        <end position="1243"/>
    </location>
</feature>
<dbReference type="InterPro" id="IPR002126">
    <property type="entry name" value="Cadherin-like_dom"/>
</dbReference>
<evidence type="ECO:0000259" key="16">
    <source>
        <dbReference type="PROSITE" id="PS50268"/>
    </source>
</evidence>
<name>A0A6J3HHM4_SAPAP</name>
<feature type="domain" description="Cadherin" evidence="16">
    <location>
        <begin position="307"/>
        <end position="413"/>
    </location>
</feature>
<feature type="chain" id="PRO_5026678181" evidence="15">
    <location>
        <begin position="31"/>
        <end position="1265"/>
    </location>
</feature>
<evidence type="ECO:0000256" key="3">
    <source>
        <dbReference type="ARBA" id="ARBA00022553"/>
    </source>
</evidence>
<feature type="domain" description="Cadherin" evidence="16">
    <location>
        <begin position="144"/>
        <end position="306"/>
    </location>
</feature>
<keyword evidence="4 14" id="KW-0812">Transmembrane</keyword>
<dbReference type="GO" id="GO:0007156">
    <property type="term" value="P:homophilic cell adhesion via plasma membrane adhesion molecules"/>
    <property type="evidence" value="ECO:0007669"/>
    <property type="project" value="InterPro"/>
</dbReference>
<feature type="region of interest" description="Disordered" evidence="13">
    <location>
        <begin position="1231"/>
        <end position="1254"/>
    </location>
</feature>
<evidence type="ECO:0000256" key="11">
    <source>
        <dbReference type="ARBA" id="ARBA00023180"/>
    </source>
</evidence>
<dbReference type="RefSeq" id="XP_032129586.1">
    <property type="nucleotide sequence ID" value="XM_032273695.1"/>
</dbReference>
<dbReference type="Pfam" id="PF08266">
    <property type="entry name" value="Cadherin_2"/>
    <property type="match status" value="1"/>
</dbReference>
<feature type="compositionally biased region" description="Basic residues" evidence="13">
    <location>
        <begin position="928"/>
        <end position="942"/>
    </location>
</feature>
<keyword evidence="9 14" id="KW-1133">Transmembrane helix</keyword>
<dbReference type="InterPro" id="IPR015919">
    <property type="entry name" value="Cadherin-like_sf"/>
</dbReference>
<feature type="transmembrane region" description="Helical" evidence="14">
    <location>
        <begin position="876"/>
        <end position="899"/>
    </location>
</feature>
<keyword evidence="10 14" id="KW-0472">Membrane</keyword>
<dbReference type="GeneID" id="116547966"/>